<evidence type="ECO:0000256" key="3">
    <source>
        <dbReference type="ARBA" id="ARBA00022989"/>
    </source>
</evidence>
<gene>
    <name evidence="5" type="ORF">BLA29_014300</name>
</gene>
<reference evidence="5 6" key="1">
    <citation type="submission" date="2017-03" db="EMBL/GenBank/DDBJ databases">
        <title>Genome Survey of Euroglyphus maynei.</title>
        <authorList>
            <person name="Arlian L.G."/>
            <person name="Morgan M.S."/>
            <person name="Rider S.D."/>
        </authorList>
    </citation>
    <scope>NUCLEOTIDE SEQUENCE [LARGE SCALE GENOMIC DNA]</scope>
    <source>
        <strain evidence="5">Arlian Lab</strain>
        <tissue evidence="5">Whole body</tissue>
    </source>
</reference>
<proteinExistence type="predicted"/>
<dbReference type="OrthoDB" id="6516355at2759"/>
<feature type="non-terminal residue" evidence="5">
    <location>
        <position position="83"/>
    </location>
</feature>
<evidence type="ECO:0000256" key="4">
    <source>
        <dbReference type="ARBA" id="ARBA00023136"/>
    </source>
</evidence>
<sequence length="83" mass="9865">MIELINRNIKSYNWLDMTNSSSDFINKLQFEYQCCGGQQGYRDWEVLKPESINYGSFPVSCCQPKLNVEFQLKYCPYEMVEKM</sequence>
<evidence type="ECO:0000256" key="2">
    <source>
        <dbReference type="ARBA" id="ARBA00022692"/>
    </source>
</evidence>
<keyword evidence="6" id="KW-1185">Reference proteome</keyword>
<dbReference type="Proteomes" id="UP000194236">
    <property type="component" value="Unassembled WGS sequence"/>
</dbReference>
<keyword evidence="2" id="KW-0812">Transmembrane</keyword>
<dbReference type="Gene3D" id="1.10.1450.10">
    <property type="entry name" value="Tetraspanin"/>
    <property type="match status" value="1"/>
</dbReference>
<organism evidence="5 6">
    <name type="scientific">Euroglyphus maynei</name>
    <name type="common">Mayne's house dust mite</name>
    <dbReference type="NCBI Taxonomy" id="6958"/>
    <lineage>
        <taxon>Eukaryota</taxon>
        <taxon>Metazoa</taxon>
        <taxon>Ecdysozoa</taxon>
        <taxon>Arthropoda</taxon>
        <taxon>Chelicerata</taxon>
        <taxon>Arachnida</taxon>
        <taxon>Acari</taxon>
        <taxon>Acariformes</taxon>
        <taxon>Sarcoptiformes</taxon>
        <taxon>Astigmata</taxon>
        <taxon>Psoroptidia</taxon>
        <taxon>Analgoidea</taxon>
        <taxon>Pyroglyphidae</taxon>
        <taxon>Pyroglyphinae</taxon>
        <taxon>Euroglyphus</taxon>
    </lineage>
</organism>
<evidence type="ECO:0000256" key="1">
    <source>
        <dbReference type="ARBA" id="ARBA00004141"/>
    </source>
</evidence>
<keyword evidence="3" id="KW-1133">Transmembrane helix</keyword>
<accession>A0A1Y3BNH9</accession>
<dbReference type="AlphaFoldDB" id="A0A1Y3BNH9"/>
<protein>
    <submittedName>
        <fullName evidence="5">Uncharacterized protein</fullName>
    </submittedName>
</protein>
<evidence type="ECO:0000313" key="5">
    <source>
        <dbReference type="EMBL" id="OTF81647.1"/>
    </source>
</evidence>
<evidence type="ECO:0000313" key="6">
    <source>
        <dbReference type="Proteomes" id="UP000194236"/>
    </source>
</evidence>
<dbReference type="EMBL" id="MUJZ01012502">
    <property type="protein sequence ID" value="OTF81647.1"/>
    <property type="molecule type" value="Genomic_DNA"/>
</dbReference>
<comment type="subcellular location">
    <subcellularLocation>
        <location evidence="1">Membrane</location>
        <topology evidence="1">Multi-pass membrane protein</topology>
    </subcellularLocation>
</comment>
<dbReference type="SUPFAM" id="SSF48652">
    <property type="entry name" value="Tetraspanin"/>
    <property type="match status" value="1"/>
</dbReference>
<dbReference type="GO" id="GO:0016020">
    <property type="term" value="C:membrane"/>
    <property type="evidence" value="ECO:0007669"/>
    <property type="project" value="UniProtKB-SubCell"/>
</dbReference>
<dbReference type="InterPro" id="IPR018499">
    <property type="entry name" value="Tetraspanin/Peripherin"/>
</dbReference>
<dbReference type="Pfam" id="PF00335">
    <property type="entry name" value="Tetraspanin"/>
    <property type="match status" value="1"/>
</dbReference>
<keyword evidence="4" id="KW-0472">Membrane</keyword>
<comment type="caution">
    <text evidence="5">The sequence shown here is derived from an EMBL/GenBank/DDBJ whole genome shotgun (WGS) entry which is preliminary data.</text>
</comment>
<name>A0A1Y3BNH9_EURMA</name>
<dbReference type="InterPro" id="IPR008952">
    <property type="entry name" value="Tetraspanin_EC2_sf"/>
</dbReference>